<dbReference type="InterPro" id="IPR038727">
    <property type="entry name" value="NadR/Ttd14_AAA_dom"/>
</dbReference>
<dbReference type="Pfam" id="PF13521">
    <property type="entry name" value="AAA_28"/>
    <property type="match status" value="1"/>
</dbReference>
<sequence>MRDVERFFVITGGPGSGKTTLVEALAAAGFARTAEAGRAVIQEQLANGGGALPWKDRAAFAEKMLERDIQSYKATIAQTGPVFFDRGIPDVVGYLRLCGLPVPVHLMKAATDFRYHRRVFIAPPWREIYAQDAERKQDFDEAQRTYDAMVEIYSKLDYELVILPRMNVEERVRFVVDAIARQGHRQH</sequence>
<accession>A0A1W6ZU38</accession>
<name>A0A1W6ZU38_9HYPH</name>
<dbReference type="OrthoDB" id="5638848at2"/>
<proteinExistence type="predicted"/>
<keyword evidence="2" id="KW-1185">Reference proteome</keyword>
<gene>
    <name evidence="1" type="ORF">CAK95_18310</name>
</gene>
<organism evidence="1 2">
    <name type="scientific">Pseudorhodoplanes sinuspersici</name>
    <dbReference type="NCBI Taxonomy" id="1235591"/>
    <lineage>
        <taxon>Bacteria</taxon>
        <taxon>Pseudomonadati</taxon>
        <taxon>Pseudomonadota</taxon>
        <taxon>Alphaproteobacteria</taxon>
        <taxon>Hyphomicrobiales</taxon>
        <taxon>Pseudorhodoplanes</taxon>
    </lineage>
</organism>
<dbReference type="SUPFAM" id="SSF52540">
    <property type="entry name" value="P-loop containing nucleoside triphosphate hydrolases"/>
    <property type="match status" value="1"/>
</dbReference>
<dbReference type="Proteomes" id="UP000194137">
    <property type="component" value="Chromosome"/>
</dbReference>
<dbReference type="RefSeq" id="WP_086089219.1">
    <property type="nucleotide sequence ID" value="NZ_CP021112.1"/>
</dbReference>
<dbReference type="KEGG" id="psin:CAK95_18310"/>
<dbReference type="STRING" id="1235591.CAK95_18310"/>
<dbReference type="InterPro" id="IPR027417">
    <property type="entry name" value="P-loop_NTPase"/>
</dbReference>
<dbReference type="EMBL" id="CP021112">
    <property type="protein sequence ID" value="ARQ00823.1"/>
    <property type="molecule type" value="Genomic_DNA"/>
</dbReference>
<evidence type="ECO:0000313" key="1">
    <source>
        <dbReference type="EMBL" id="ARQ00823.1"/>
    </source>
</evidence>
<reference evidence="1 2" key="1">
    <citation type="submission" date="2017-05" db="EMBL/GenBank/DDBJ databases">
        <title>Full genome sequence of Pseudorhodoplanes sinuspersici.</title>
        <authorList>
            <person name="Dastgheib S.M.M."/>
            <person name="Shavandi M."/>
            <person name="Tirandaz H."/>
        </authorList>
    </citation>
    <scope>NUCLEOTIDE SEQUENCE [LARGE SCALE GENOMIC DNA]</scope>
    <source>
        <strain evidence="1 2">RIPI110</strain>
    </source>
</reference>
<protein>
    <submittedName>
        <fullName evidence="1">ATPase</fullName>
    </submittedName>
</protein>
<dbReference type="Gene3D" id="3.40.50.300">
    <property type="entry name" value="P-loop containing nucleotide triphosphate hydrolases"/>
    <property type="match status" value="1"/>
</dbReference>
<dbReference type="AlphaFoldDB" id="A0A1W6ZU38"/>
<evidence type="ECO:0000313" key="2">
    <source>
        <dbReference type="Proteomes" id="UP000194137"/>
    </source>
</evidence>